<evidence type="ECO:0000313" key="4">
    <source>
        <dbReference type="Proteomes" id="UP000004018"/>
    </source>
</evidence>
<dbReference type="STRING" id="699218.HMPREF0889_1562"/>
<sequence length="37" mass="4054">MRHLLYFLSGGNFAGARGGKDRKKPGFCAILNSRKEG</sequence>
<dbReference type="Proteomes" id="UP000004018">
    <property type="component" value="Unassembled WGS sequence"/>
</dbReference>
<accession>D3LUL6</accession>
<dbReference type="AlphaFoldDB" id="D3LUL6"/>
<evidence type="ECO:0000313" key="3">
    <source>
        <dbReference type="Proteomes" id="UP000003242"/>
    </source>
</evidence>
<name>D3LUL6_9FIRM</name>
<reference evidence="2 4" key="3">
    <citation type="submission" date="2011-04" db="EMBL/GenBank/DDBJ databases">
        <authorList>
            <person name="Harkins D.M."/>
            <person name="Madupu R."/>
            <person name="Durkin A.S."/>
            <person name="Torralba M."/>
            <person name="Methe B."/>
            <person name="Sutton G.G."/>
            <person name="Nelson K.E."/>
        </authorList>
    </citation>
    <scope>NUCLEOTIDE SEQUENCE [LARGE SCALE GENOMIC DNA]</scope>
    <source>
        <strain evidence="2 4">UPII 199-6</strain>
    </source>
</reference>
<dbReference type="EMBL" id="AFIJ01000045">
    <property type="protein sequence ID" value="EGL35118.1"/>
    <property type="molecule type" value="Genomic_DNA"/>
</dbReference>
<dbReference type="Proteomes" id="UP000003242">
    <property type="component" value="Unassembled WGS sequence"/>
</dbReference>
<dbReference type="EMBL" id="ADGP01000019">
    <property type="protein sequence ID" value="EFD94015.1"/>
    <property type="molecule type" value="Genomic_DNA"/>
</dbReference>
<organism evidence="1 3">
    <name type="scientific">Megasphaera lornae</name>
    <dbReference type="NCBI Taxonomy" id="1000568"/>
    <lineage>
        <taxon>Bacteria</taxon>
        <taxon>Bacillati</taxon>
        <taxon>Bacillota</taxon>
        <taxon>Negativicutes</taxon>
        <taxon>Veillonellales</taxon>
        <taxon>Veillonellaceae</taxon>
        <taxon>Megasphaera</taxon>
    </lineage>
</organism>
<evidence type="ECO:0000313" key="1">
    <source>
        <dbReference type="EMBL" id="EFD94015.1"/>
    </source>
</evidence>
<reference evidence="3" key="1">
    <citation type="submission" date="2009-12" db="EMBL/GenBank/DDBJ databases">
        <title>Sequence of Clostridiales genomosp. BVAB3 str. UPII9-5.</title>
        <authorList>
            <person name="Madupu R."/>
            <person name="Durkin A.S."/>
            <person name="Torralba M."/>
            <person name="Methe B."/>
            <person name="Sutton G.G."/>
            <person name="Strausberg R.L."/>
            <person name="Nelson K.E."/>
        </authorList>
    </citation>
    <scope>NUCLEOTIDE SEQUENCE [LARGE SCALE GENOMIC DNA]</scope>
    <source>
        <strain evidence="3">28L</strain>
    </source>
</reference>
<proteinExistence type="predicted"/>
<evidence type="ECO:0000313" key="2">
    <source>
        <dbReference type="EMBL" id="EGL35118.1"/>
    </source>
</evidence>
<reference evidence="1" key="2">
    <citation type="submission" date="2009-12" db="EMBL/GenBank/DDBJ databases">
        <authorList>
            <person name="Madupu R."/>
            <person name="Durkin A.S."/>
            <person name="Torralba M."/>
            <person name="Methe B."/>
            <person name="Sutton G.G."/>
            <person name="Strausberg R.L."/>
            <person name="Nelson K.E."/>
        </authorList>
    </citation>
    <scope>NUCLEOTIDE SEQUENCE</scope>
    <source>
        <strain evidence="1">28L</strain>
    </source>
</reference>
<keyword evidence="4" id="KW-1185">Reference proteome</keyword>
<protein>
    <submittedName>
        <fullName evidence="1">Uncharacterized protein</fullName>
    </submittedName>
</protein>
<gene>
    <name evidence="1" type="ORF">HMPREF0889_1562</name>
    <name evidence="2" type="ORF">HMPREF1039_0601</name>
</gene>
<comment type="caution">
    <text evidence="1">The sequence shown here is derived from an EMBL/GenBank/DDBJ whole genome shotgun (WGS) entry which is preliminary data.</text>
</comment>